<feature type="domain" description="HTH gntR-type" evidence="4">
    <location>
        <begin position="8"/>
        <end position="76"/>
    </location>
</feature>
<keyword evidence="6" id="KW-1185">Reference proteome</keyword>
<dbReference type="SMART" id="SM00345">
    <property type="entry name" value="HTH_GNTR"/>
    <property type="match status" value="1"/>
</dbReference>
<keyword evidence="2" id="KW-0238">DNA-binding</keyword>
<dbReference type="Pfam" id="PF07729">
    <property type="entry name" value="FCD"/>
    <property type="match status" value="1"/>
</dbReference>
<proteinExistence type="predicted"/>
<organism evidence="5 6">
    <name type="scientific">Caulobacter segnis</name>
    <dbReference type="NCBI Taxonomy" id="88688"/>
    <lineage>
        <taxon>Bacteria</taxon>
        <taxon>Pseudomonadati</taxon>
        <taxon>Pseudomonadota</taxon>
        <taxon>Alphaproteobacteria</taxon>
        <taxon>Caulobacterales</taxon>
        <taxon>Caulobacteraceae</taxon>
        <taxon>Caulobacter</taxon>
    </lineage>
</organism>
<dbReference type="SUPFAM" id="SSF48008">
    <property type="entry name" value="GntR ligand-binding domain-like"/>
    <property type="match status" value="1"/>
</dbReference>
<name>A0ABY4ZNW3_9CAUL</name>
<dbReference type="PROSITE" id="PS50949">
    <property type="entry name" value="HTH_GNTR"/>
    <property type="match status" value="1"/>
</dbReference>
<dbReference type="InterPro" id="IPR000524">
    <property type="entry name" value="Tscrpt_reg_HTH_GntR"/>
</dbReference>
<evidence type="ECO:0000259" key="4">
    <source>
        <dbReference type="PROSITE" id="PS50949"/>
    </source>
</evidence>
<dbReference type="SMART" id="SM00895">
    <property type="entry name" value="FCD"/>
    <property type="match status" value="1"/>
</dbReference>
<sequence>MRGAPDPQKLYQQVARSIATSIAEGRYGPGDRLPSERGLADSFGVSRPTIRDAMIALEFQGLVEARQGSGVYVTARGKPEADATEAEVSALELTEARRLFEGEACALAAAAVSDEQVMALERIARELASLAGADEGERLEHDFHLAVAHATRNAAIVAAVEEIWTLRRQFPECGHQLRRVRLAAPEAFAEDHHRIVATLRDRDPKEARRVIHDHLNRTVEALLATAERDALERTRQEMAERRDELLRRTAI</sequence>
<evidence type="ECO:0000256" key="2">
    <source>
        <dbReference type="ARBA" id="ARBA00023125"/>
    </source>
</evidence>
<keyword evidence="1" id="KW-0805">Transcription regulation</keyword>
<gene>
    <name evidence="5" type="ORF">MZV50_18120</name>
</gene>
<evidence type="ECO:0000313" key="5">
    <source>
        <dbReference type="EMBL" id="USQ94492.1"/>
    </source>
</evidence>
<dbReference type="Proteomes" id="UP001057520">
    <property type="component" value="Chromosome"/>
</dbReference>
<dbReference type="PANTHER" id="PTHR43537">
    <property type="entry name" value="TRANSCRIPTIONAL REGULATOR, GNTR FAMILY"/>
    <property type="match status" value="1"/>
</dbReference>
<evidence type="ECO:0000313" key="6">
    <source>
        <dbReference type="Proteomes" id="UP001057520"/>
    </source>
</evidence>
<dbReference type="SUPFAM" id="SSF46785">
    <property type="entry name" value="Winged helix' DNA-binding domain"/>
    <property type="match status" value="1"/>
</dbReference>
<dbReference type="InterPro" id="IPR036388">
    <property type="entry name" value="WH-like_DNA-bd_sf"/>
</dbReference>
<dbReference type="EMBL" id="CP096040">
    <property type="protein sequence ID" value="USQ94492.1"/>
    <property type="molecule type" value="Genomic_DNA"/>
</dbReference>
<evidence type="ECO:0000256" key="1">
    <source>
        <dbReference type="ARBA" id="ARBA00023015"/>
    </source>
</evidence>
<protein>
    <submittedName>
        <fullName evidence="5">FadR family transcriptional regulator</fullName>
    </submittedName>
</protein>
<evidence type="ECO:0000256" key="3">
    <source>
        <dbReference type="ARBA" id="ARBA00023163"/>
    </source>
</evidence>
<dbReference type="Gene3D" id="1.10.10.10">
    <property type="entry name" value="Winged helix-like DNA-binding domain superfamily/Winged helix DNA-binding domain"/>
    <property type="match status" value="1"/>
</dbReference>
<reference evidence="5 6" key="1">
    <citation type="submission" date="2022-04" db="EMBL/GenBank/DDBJ databases">
        <title>Genome sequence of soybean root-associated Caulobacter segnis RL271.</title>
        <authorList>
            <person name="Longley R."/>
            <person name="Bonito G."/>
            <person name="Trigodet F."/>
            <person name="Crosson S."/>
            <person name="Fiebig A."/>
        </authorList>
    </citation>
    <scope>NUCLEOTIDE SEQUENCE [LARGE SCALE GENOMIC DNA]</scope>
    <source>
        <strain evidence="5 6">RL271</strain>
    </source>
</reference>
<dbReference type="Gene3D" id="1.20.120.530">
    <property type="entry name" value="GntR ligand-binding domain-like"/>
    <property type="match status" value="1"/>
</dbReference>
<dbReference type="Pfam" id="PF00392">
    <property type="entry name" value="GntR"/>
    <property type="match status" value="1"/>
</dbReference>
<dbReference type="PANTHER" id="PTHR43537:SF5">
    <property type="entry name" value="UXU OPERON TRANSCRIPTIONAL REGULATOR"/>
    <property type="match status" value="1"/>
</dbReference>
<keyword evidence="3" id="KW-0804">Transcription</keyword>
<dbReference type="InterPro" id="IPR036390">
    <property type="entry name" value="WH_DNA-bd_sf"/>
</dbReference>
<dbReference type="CDD" id="cd07377">
    <property type="entry name" value="WHTH_GntR"/>
    <property type="match status" value="1"/>
</dbReference>
<accession>A0ABY4ZNW3</accession>
<dbReference type="PRINTS" id="PR00035">
    <property type="entry name" value="HTHGNTR"/>
</dbReference>
<dbReference type="InterPro" id="IPR008920">
    <property type="entry name" value="TF_FadR/GntR_C"/>
</dbReference>
<dbReference type="InterPro" id="IPR011711">
    <property type="entry name" value="GntR_C"/>
</dbReference>